<dbReference type="Proteomes" id="UP000286134">
    <property type="component" value="Unassembled WGS sequence"/>
</dbReference>
<organism evidence="2 3">
    <name type="scientific">Erysiphe neolycopersici</name>
    <dbReference type="NCBI Taxonomy" id="212602"/>
    <lineage>
        <taxon>Eukaryota</taxon>
        <taxon>Fungi</taxon>
        <taxon>Dikarya</taxon>
        <taxon>Ascomycota</taxon>
        <taxon>Pezizomycotina</taxon>
        <taxon>Leotiomycetes</taxon>
        <taxon>Erysiphales</taxon>
        <taxon>Erysiphaceae</taxon>
        <taxon>Erysiphe</taxon>
    </lineage>
</organism>
<dbReference type="OrthoDB" id="206201at2759"/>
<feature type="region of interest" description="Disordered" evidence="1">
    <location>
        <begin position="508"/>
        <end position="533"/>
    </location>
</feature>
<feature type="region of interest" description="Disordered" evidence="1">
    <location>
        <begin position="71"/>
        <end position="102"/>
    </location>
</feature>
<dbReference type="AlphaFoldDB" id="A0A420I736"/>
<evidence type="ECO:0000256" key="1">
    <source>
        <dbReference type="SAM" id="MobiDB-lite"/>
    </source>
</evidence>
<gene>
    <name evidence="2" type="ORF">OnM2_007003</name>
</gene>
<protein>
    <submittedName>
        <fullName evidence="2">Uncharacterized protein</fullName>
    </submittedName>
</protein>
<name>A0A420I736_9PEZI</name>
<dbReference type="STRING" id="212602.A0A420I736"/>
<keyword evidence="3" id="KW-1185">Reference proteome</keyword>
<evidence type="ECO:0000313" key="2">
    <source>
        <dbReference type="EMBL" id="RKF65475.1"/>
    </source>
</evidence>
<proteinExistence type="predicted"/>
<reference evidence="2 3" key="1">
    <citation type="journal article" date="2018" name="BMC Genomics">
        <title>Comparative genome analyses reveal sequence features reflecting distinct modes of host-adaptation between dicot and monocot powdery mildew.</title>
        <authorList>
            <person name="Wu Y."/>
            <person name="Ma X."/>
            <person name="Pan Z."/>
            <person name="Kale S.D."/>
            <person name="Song Y."/>
            <person name="King H."/>
            <person name="Zhang Q."/>
            <person name="Presley C."/>
            <person name="Deng X."/>
            <person name="Wei C.I."/>
            <person name="Xiao S."/>
        </authorList>
    </citation>
    <scope>NUCLEOTIDE SEQUENCE [LARGE SCALE GENOMIC DNA]</scope>
    <source>
        <strain evidence="2">UMSG2</strain>
    </source>
</reference>
<comment type="caution">
    <text evidence="2">The sequence shown here is derived from an EMBL/GenBank/DDBJ whole genome shotgun (WGS) entry which is preliminary data.</text>
</comment>
<sequence length="1090" mass="122824">MQQGNSERQKNLPLISNDFNSFNHNFITLNHAYTAANLAFNRAQVHRVFIKGEVSPNINFQITDDNSYHLSTDNKTSDKSRQKSVRFSGANAVRPRKSTKSKRLNLTQNDSAFVPTTTILNRSNSTTEFSSRGLMLSDRTLPLKTITKSLTAADTYDEYYTNEQDLPSIPSSYRRIQKSKSMFNPVRTNSFPYLDCSMEISQDQIPILSNSCSLQAQFPRKALRVSRSTDYLWAKWRRSESHDSALKQARDRFLHDMKQQKLREKPSLFSRSKLQRIEKNLKKSFRSFSTDDEFPEDLPEHTGRHKVKDSTLRELASKASKSVRSKLKKTFGLSSTDNTGKIPLQQVDNHIRTFDLGTRTVHETVNFTSNLVQKSCSHVPSSICEPGLKSFVRSYVASTNSKKTDSLGENSRVTSWDSTITNTINSRDELDILTGVNQCVNIVKTNDNQITSVSRTNKENSVDQKKLQNSIMNPESAAVSSARVYSALMRRLGTKNPQTVFEATQKTSNNSLSLQGSGVKADPLHSESQESKALPIMKCMSSNIRSKTSTSPRVWEGDAYFSELDSKSVESDDSQTSKKMKKSTKYYGTETCCRMKNIDSNDRSDSGRNFTTIQDHPVVENSRIQIKTSFEAVNGSHKELDSPFKNLPEIFNAAVKDMGPEEVCSKSCGAKIFRENKSTFFSGGTVVLSKATSPFRRAMYEGVCKPHQASSDQPHRCEMRTPETTDSESIYSCSTNGHVRDINASAFSLVFEREREKGKRSSTAELTGGDAIIIERSIYTPKVFKRSRHQYISPINSSEWKAWITSEVAKLNYGKENVHCTTTPNYTSPSSSISRSISCHIREDTQINNDDFHMPQREISNVSLQSSGMLLQQKPRIRQAIPSKLVLKEHSAKFHVETSGSTEPDPSSLTTISILNQAFPLGTIQSNNSIHASGSPIRCSKKMIRDPLLKHVNSKTSIKSIRPNHSSMNLENLLLHQRFRNKEQRDPILQTICDDTRKTTISIKSRFRSGPEFGSISSIKAEDNHSNYERDWWTVEGITNQRRLKNNNNAIDLETVGSKKMVEMFLSSRRKRIASSSCDDTIGEGSSVFL</sequence>
<dbReference type="EMBL" id="MCFK01000752">
    <property type="protein sequence ID" value="RKF65475.1"/>
    <property type="molecule type" value="Genomic_DNA"/>
</dbReference>
<accession>A0A420I736</accession>
<evidence type="ECO:0000313" key="3">
    <source>
        <dbReference type="Proteomes" id="UP000286134"/>
    </source>
</evidence>